<evidence type="ECO:0000256" key="1">
    <source>
        <dbReference type="ARBA" id="ARBA00006096"/>
    </source>
</evidence>
<keyword evidence="4" id="KW-0121">Carboxypeptidase</keyword>
<dbReference type="GO" id="GO:0000270">
    <property type="term" value="P:peptidoglycan metabolic process"/>
    <property type="evidence" value="ECO:0007669"/>
    <property type="project" value="TreeGrafter"/>
</dbReference>
<dbReference type="PANTHER" id="PTHR30023">
    <property type="entry name" value="D-ALANYL-D-ALANINE CARBOXYPEPTIDASE"/>
    <property type="match status" value="1"/>
</dbReference>
<dbReference type="PRINTS" id="PR00922">
    <property type="entry name" value="DADACBPTASE3"/>
</dbReference>
<dbReference type="PANTHER" id="PTHR30023:SF0">
    <property type="entry name" value="PENICILLIN-SENSITIVE CARBOXYPEPTIDASE A"/>
    <property type="match status" value="1"/>
</dbReference>
<dbReference type="Gene3D" id="3.40.710.10">
    <property type="entry name" value="DD-peptidase/beta-lactamase superfamily"/>
    <property type="match status" value="2"/>
</dbReference>
<evidence type="ECO:0000313" key="5">
    <source>
        <dbReference type="Proteomes" id="UP000323671"/>
    </source>
</evidence>
<dbReference type="AlphaFoldDB" id="A0A5C1E599"/>
<comment type="similarity">
    <text evidence="1">Belongs to the peptidase S13 family.</text>
</comment>
<dbReference type="EMBL" id="CP022579">
    <property type="protein sequence ID" value="QEL64092.1"/>
    <property type="molecule type" value="Genomic_DNA"/>
</dbReference>
<dbReference type="KEGG" id="otr:OTERR_06160"/>
<proteinExistence type="inferred from homology"/>
<dbReference type="Proteomes" id="UP000323671">
    <property type="component" value="Chromosome"/>
</dbReference>
<dbReference type="InterPro" id="IPR012338">
    <property type="entry name" value="Beta-lactam/transpept-like"/>
</dbReference>
<dbReference type="SUPFAM" id="SSF56601">
    <property type="entry name" value="beta-lactamase/transpeptidase-like"/>
    <property type="match status" value="1"/>
</dbReference>
<dbReference type="NCBIfam" id="TIGR00666">
    <property type="entry name" value="PBP4"/>
    <property type="match status" value="1"/>
</dbReference>
<dbReference type="GO" id="GO:0006508">
    <property type="term" value="P:proteolysis"/>
    <property type="evidence" value="ECO:0007669"/>
    <property type="project" value="InterPro"/>
</dbReference>
<reference evidence="4 5" key="1">
    <citation type="submission" date="2017-07" db="EMBL/GenBank/DDBJ databases">
        <title>Complete genome sequence of Oryzomicrobium terrae TPP412.</title>
        <authorList>
            <person name="Chiu L.-W."/>
            <person name="Lo K.-J."/>
            <person name="Tsai Y.-M."/>
            <person name="Lin S.-S."/>
            <person name="Kuo C.-H."/>
            <person name="Liu C.-T."/>
        </authorList>
    </citation>
    <scope>NUCLEOTIDE SEQUENCE [LARGE SCALE GENOMIC DNA]</scope>
    <source>
        <strain evidence="4 5">TPP412</strain>
    </source>
</reference>
<evidence type="ECO:0000313" key="4">
    <source>
        <dbReference type="EMBL" id="QEL64092.1"/>
    </source>
</evidence>
<dbReference type="Gene3D" id="3.50.80.20">
    <property type="entry name" value="D-Ala-D-Ala carboxypeptidase C, peptidase S13"/>
    <property type="match status" value="1"/>
</dbReference>
<feature type="chain" id="PRO_5022819926" evidence="3">
    <location>
        <begin position="30"/>
        <end position="485"/>
    </location>
</feature>
<protein>
    <submittedName>
        <fullName evidence="4">D-alanyl-D-alanine carboxypeptidase</fullName>
    </submittedName>
</protein>
<accession>A0A5C1E599</accession>
<keyword evidence="5" id="KW-1185">Reference proteome</keyword>
<dbReference type="RefSeq" id="WP_149424827.1">
    <property type="nucleotide sequence ID" value="NZ_CP022579.1"/>
</dbReference>
<dbReference type="Pfam" id="PF02113">
    <property type="entry name" value="Peptidase_S13"/>
    <property type="match status" value="1"/>
</dbReference>
<feature type="signal peptide" evidence="3">
    <location>
        <begin position="1"/>
        <end position="29"/>
    </location>
</feature>
<dbReference type="GO" id="GO:0004185">
    <property type="term" value="F:serine-type carboxypeptidase activity"/>
    <property type="evidence" value="ECO:0007669"/>
    <property type="project" value="InterPro"/>
</dbReference>
<dbReference type="InterPro" id="IPR000667">
    <property type="entry name" value="Peptidase_S13"/>
</dbReference>
<name>A0A5C1E599_9RHOO</name>
<sequence>MLFLPLFQRRRLTAAAFFLAAGLAPALQAAPLLGPSSELPPAARQILAQTDLPTSALAVVVAPADGGRPRLALRGEAPIQPASTMKLVTTYAALDLLGPAATFRTELRATGPVEDGVLKGDLVLVGGGDPRLTSEALWGLFHSVRARGIRRIAGDLVLDRSALTPPPHDPNAFDGEGLRPYNAGPDGLLVNFHALKLTLVPDPPHQAVDGVLDTPLAGLRVLSRLQLVAGPCGDWRSKVEPAYGEGTATLVLSGSYAAECGEQSLYLSPLPPQRFGAALAQALWEESGGEIVGQVRDGSAPADARLLAAIDSAPIGELVRDINKFSNNVMARQLFLLLGRNGSPDGAGTQEKARDKVRGWLAARGLAADSIAVDNGSGLSRSETVTAAALARLLQSAWSSPVMPELLASLPVAGVDGTLKRRFQNSPARGRARLKTGSLDNVRALAGFVPDRTGKWWVVVAIAQHPRARQALPALDAVVDWVAGR</sequence>
<keyword evidence="4" id="KW-0645">Protease</keyword>
<gene>
    <name evidence="4" type="primary">dacB</name>
    <name evidence="4" type="ORF">OTERR_06160</name>
</gene>
<evidence type="ECO:0000256" key="2">
    <source>
        <dbReference type="ARBA" id="ARBA00022801"/>
    </source>
</evidence>
<keyword evidence="2" id="KW-0378">Hydrolase</keyword>
<keyword evidence="3" id="KW-0732">Signal</keyword>
<evidence type="ECO:0000256" key="3">
    <source>
        <dbReference type="SAM" id="SignalP"/>
    </source>
</evidence>
<organism evidence="4 5">
    <name type="scientific">Oryzomicrobium terrae</name>
    <dbReference type="NCBI Taxonomy" id="1735038"/>
    <lineage>
        <taxon>Bacteria</taxon>
        <taxon>Pseudomonadati</taxon>
        <taxon>Pseudomonadota</taxon>
        <taxon>Betaproteobacteria</taxon>
        <taxon>Rhodocyclales</taxon>
        <taxon>Rhodocyclaceae</taxon>
        <taxon>Oryzomicrobium</taxon>
    </lineage>
</organism>